<evidence type="ECO:0000256" key="1">
    <source>
        <dbReference type="SAM" id="Coils"/>
    </source>
</evidence>
<gene>
    <name evidence="2" type="ORF">Adt_27266</name>
</gene>
<evidence type="ECO:0000313" key="3">
    <source>
        <dbReference type="Proteomes" id="UP001604336"/>
    </source>
</evidence>
<protein>
    <recommendedName>
        <fullName evidence="4">Kinetochore protein SPC25</fullName>
    </recommendedName>
</protein>
<evidence type="ECO:0008006" key="4">
    <source>
        <dbReference type="Google" id="ProtNLM"/>
    </source>
</evidence>
<name>A0ABD1RTH9_9LAMI</name>
<feature type="coiled-coil region" evidence="1">
    <location>
        <begin position="87"/>
        <end position="114"/>
    </location>
</feature>
<reference evidence="3" key="1">
    <citation type="submission" date="2024-07" db="EMBL/GenBank/DDBJ databases">
        <title>Two chromosome-level genome assemblies of Korean endemic species Abeliophyllum distichum and Forsythia ovata (Oleaceae).</title>
        <authorList>
            <person name="Jang H."/>
        </authorList>
    </citation>
    <scope>NUCLEOTIDE SEQUENCE [LARGE SCALE GENOMIC DNA]</scope>
</reference>
<keyword evidence="3" id="KW-1185">Reference proteome</keyword>
<dbReference type="Proteomes" id="UP001604336">
    <property type="component" value="Unassembled WGS sequence"/>
</dbReference>
<dbReference type="EMBL" id="JBFOLK010000008">
    <property type="protein sequence ID" value="KAL2491638.1"/>
    <property type="molecule type" value="Genomic_DNA"/>
</dbReference>
<sequence>MVELLKLVEMTTTQGLILNKEVYSTLAGFEGKFIKEEAKSKKLAEDLKVMSSENTKLAEAVKKLAEDHVATTERTIASVNCDFDAVVAEKEKQLVRTKRELEKIKEELAKVGARAMRSYKNEFSSTLEYFRFAIHFMVADGEQLTERIKEVHPEWDFSFLMSAPIDIPTSRPSIATEVPFSIEPKAEVKACIVLYTVEEDPKVLALERW</sequence>
<evidence type="ECO:0000313" key="2">
    <source>
        <dbReference type="EMBL" id="KAL2491638.1"/>
    </source>
</evidence>
<dbReference type="AlphaFoldDB" id="A0ABD1RTH9"/>
<keyword evidence="1" id="KW-0175">Coiled coil</keyword>
<organism evidence="2 3">
    <name type="scientific">Abeliophyllum distichum</name>
    <dbReference type="NCBI Taxonomy" id="126358"/>
    <lineage>
        <taxon>Eukaryota</taxon>
        <taxon>Viridiplantae</taxon>
        <taxon>Streptophyta</taxon>
        <taxon>Embryophyta</taxon>
        <taxon>Tracheophyta</taxon>
        <taxon>Spermatophyta</taxon>
        <taxon>Magnoliopsida</taxon>
        <taxon>eudicotyledons</taxon>
        <taxon>Gunneridae</taxon>
        <taxon>Pentapetalae</taxon>
        <taxon>asterids</taxon>
        <taxon>lamiids</taxon>
        <taxon>Lamiales</taxon>
        <taxon>Oleaceae</taxon>
        <taxon>Forsythieae</taxon>
        <taxon>Abeliophyllum</taxon>
    </lineage>
</organism>
<comment type="caution">
    <text evidence="2">The sequence shown here is derived from an EMBL/GenBank/DDBJ whole genome shotgun (WGS) entry which is preliminary data.</text>
</comment>
<proteinExistence type="predicted"/>
<accession>A0ABD1RTH9</accession>